<accession>A0A7W7CCR0</accession>
<organism evidence="8 9">
    <name type="scientific">Crossiella cryophila</name>
    <dbReference type="NCBI Taxonomy" id="43355"/>
    <lineage>
        <taxon>Bacteria</taxon>
        <taxon>Bacillati</taxon>
        <taxon>Actinomycetota</taxon>
        <taxon>Actinomycetes</taxon>
        <taxon>Pseudonocardiales</taxon>
        <taxon>Pseudonocardiaceae</taxon>
        <taxon>Crossiella</taxon>
    </lineage>
</organism>
<dbReference type="PANTHER" id="PTHR43229">
    <property type="entry name" value="NODULATION PROTEIN J"/>
    <property type="match status" value="1"/>
</dbReference>
<comment type="caution">
    <text evidence="8">The sequence shown here is derived from an EMBL/GenBank/DDBJ whole genome shotgun (WGS) entry which is preliminary data.</text>
</comment>
<feature type="transmembrane region" description="Helical" evidence="6">
    <location>
        <begin position="170"/>
        <end position="189"/>
    </location>
</feature>
<comment type="subcellular location">
    <subcellularLocation>
        <location evidence="1">Membrane</location>
        <topology evidence="1">Multi-pass membrane protein</topology>
    </subcellularLocation>
</comment>
<keyword evidence="5 6" id="KW-0472">Membrane</keyword>
<feature type="transmembrane region" description="Helical" evidence="6">
    <location>
        <begin position="131"/>
        <end position="158"/>
    </location>
</feature>
<dbReference type="GO" id="GO:0140359">
    <property type="term" value="F:ABC-type transporter activity"/>
    <property type="evidence" value="ECO:0007669"/>
    <property type="project" value="InterPro"/>
</dbReference>
<dbReference type="GO" id="GO:0016020">
    <property type="term" value="C:membrane"/>
    <property type="evidence" value="ECO:0007669"/>
    <property type="project" value="UniProtKB-SubCell"/>
</dbReference>
<evidence type="ECO:0000259" key="7">
    <source>
        <dbReference type="Pfam" id="PF01061"/>
    </source>
</evidence>
<feature type="transmembrane region" description="Helical" evidence="6">
    <location>
        <begin position="218"/>
        <end position="239"/>
    </location>
</feature>
<dbReference type="Proteomes" id="UP000533598">
    <property type="component" value="Unassembled WGS sequence"/>
</dbReference>
<evidence type="ECO:0000313" key="9">
    <source>
        <dbReference type="Proteomes" id="UP000533598"/>
    </source>
</evidence>
<evidence type="ECO:0000256" key="3">
    <source>
        <dbReference type="ARBA" id="ARBA00022729"/>
    </source>
</evidence>
<protein>
    <submittedName>
        <fullName evidence="8">ABC-2 type transport system permease protein</fullName>
    </submittedName>
</protein>
<dbReference type="PROSITE" id="PS00306">
    <property type="entry name" value="CASEIN_ALPHA_BETA"/>
    <property type="match status" value="1"/>
</dbReference>
<gene>
    <name evidence="8" type="ORF">HNR67_004893</name>
</gene>
<feature type="transmembrane region" description="Helical" evidence="6">
    <location>
        <begin position="47"/>
        <end position="68"/>
    </location>
</feature>
<dbReference type="AlphaFoldDB" id="A0A7W7CCR0"/>
<keyword evidence="4 6" id="KW-1133">Transmembrane helix</keyword>
<evidence type="ECO:0000256" key="2">
    <source>
        <dbReference type="ARBA" id="ARBA00022692"/>
    </source>
</evidence>
<proteinExistence type="predicted"/>
<evidence type="ECO:0000256" key="1">
    <source>
        <dbReference type="ARBA" id="ARBA00004141"/>
    </source>
</evidence>
<dbReference type="RefSeq" id="WP_185004605.1">
    <property type="nucleotide sequence ID" value="NZ_BAAAUI010000087.1"/>
</dbReference>
<reference evidence="8 9" key="1">
    <citation type="submission" date="2020-08" db="EMBL/GenBank/DDBJ databases">
        <title>Sequencing the genomes of 1000 actinobacteria strains.</title>
        <authorList>
            <person name="Klenk H.-P."/>
        </authorList>
    </citation>
    <scope>NUCLEOTIDE SEQUENCE [LARGE SCALE GENOMIC DNA]</scope>
    <source>
        <strain evidence="8 9">DSM 44230</strain>
    </source>
</reference>
<feature type="transmembrane region" description="Helical" evidence="6">
    <location>
        <begin position="99"/>
        <end position="125"/>
    </location>
</feature>
<feature type="domain" description="ABC-2 type transporter transmembrane" evidence="7">
    <location>
        <begin position="21"/>
        <end position="208"/>
    </location>
</feature>
<keyword evidence="3" id="KW-0732">Signal</keyword>
<evidence type="ECO:0000256" key="4">
    <source>
        <dbReference type="ARBA" id="ARBA00022989"/>
    </source>
</evidence>
<dbReference type="PANTHER" id="PTHR43229:SF2">
    <property type="entry name" value="NODULATION PROTEIN J"/>
    <property type="match status" value="1"/>
</dbReference>
<dbReference type="InterPro" id="IPR031305">
    <property type="entry name" value="Casein_CS"/>
</dbReference>
<name>A0A7W7CCR0_9PSEU</name>
<keyword evidence="9" id="KW-1185">Reference proteome</keyword>
<sequence length="255" mass="27334">MRLAFSAFRFQLALARRTPDLLHVLVTAPLFTVVFLAISEHAGRRDLAAYAVLAPCLMSLWAIALFIAGEVITQERHWGTLEALVATPARFSTLVTARITAVTLFGSLSFGEAWLVAAAGFGIVLPIEHPVLFLTCLLASALAMAGTASTLAAVFVVAPSARIVQNTLSYPFYLLAGVLVPVHLLPEWVQPLSKVIFLSWSSDLLRDTLSPAPVAAPAARLAVICLLGLAGHAAGALLMRRFLRRVREQGTLSQV</sequence>
<dbReference type="Pfam" id="PF01061">
    <property type="entry name" value="ABC2_membrane"/>
    <property type="match status" value="1"/>
</dbReference>
<keyword evidence="2 6" id="KW-0812">Transmembrane</keyword>
<dbReference type="EMBL" id="JACHMH010000001">
    <property type="protein sequence ID" value="MBB4678775.1"/>
    <property type="molecule type" value="Genomic_DNA"/>
</dbReference>
<evidence type="ECO:0000313" key="8">
    <source>
        <dbReference type="EMBL" id="MBB4678775.1"/>
    </source>
</evidence>
<evidence type="ECO:0000256" key="5">
    <source>
        <dbReference type="ARBA" id="ARBA00023136"/>
    </source>
</evidence>
<evidence type="ECO:0000256" key="6">
    <source>
        <dbReference type="SAM" id="Phobius"/>
    </source>
</evidence>
<dbReference type="InterPro" id="IPR013525">
    <property type="entry name" value="ABC2_TM"/>
</dbReference>
<feature type="transmembrane region" description="Helical" evidence="6">
    <location>
        <begin position="21"/>
        <end position="41"/>
    </location>
</feature>
<dbReference type="InterPro" id="IPR051784">
    <property type="entry name" value="Nod_factor_ABC_transporter"/>
</dbReference>